<name>A0A4R3J5F4_9PROT</name>
<dbReference type="EMBL" id="SLZW01000010">
    <property type="protein sequence ID" value="TCS60545.1"/>
    <property type="molecule type" value="Genomic_DNA"/>
</dbReference>
<dbReference type="Gene3D" id="3.30.1780.10">
    <property type="entry name" value="ornithine cyclodeaminase, domain 1"/>
    <property type="match status" value="1"/>
</dbReference>
<accession>A0A4R3J5F4</accession>
<dbReference type="PANTHER" id="PTHR13812:SF19">
    <property type="entry name" value="KETIMINE REDUCTASE MU-CRYSTALLIN"/>
    <property type="match status" value="1"/>
</dbReference>
<dbReference type="RefSeq" id="WP_132939859.1">
    <property type="nucleotide sequence ID" value="NZ_CP119676.1"/>
</dbReference>
<dbReference type="InterPro" id="IPR036291">
    <property type="entry name" value="NAD(P)-bd_dom_sf"/>
</dbReference>
<dbReference type="OrthoDB" id="9809203at2"/>
<dbReference type="GO" id="GO:0005737">
    <property type="term" value="C:cytoplasm"/>
    <property type="evidence" value="ECO:0007669"/>
    <property type="project" value="TreeGrafter"/>
</dbReference>
<dbReference type="AlphaFoldDB" id="A0A4R3J5F4"/>
<dbReference type="PIRSF" id="PIRSF001439">
    <property type="entry name" value="CryM"/>
    <property type="match status" value="1"/>
</dbReference>
<dbReference type="Gene3D" id="3.40.50.720">
    <property type="entry name" value="NAD(P)-binding Rossmann-like Domain"/>
    <property type="match status" value="1"/>
</dbReference>
<evidence type="ECO:0000313" key="1">
    <source>
        <dbReference type="EMBL" id="TCS60545.1"/>
    </source>
</evidence>
<dbReference type="NCBIfam" id="NF006141">
    <property type="entry name" value="PRK08291.1"/>
    <property type="match status" value="1"/>
</dbReference>
<dbReference type="InterPro" id="IPR023401">
    <property type="entry name" value="ODC_N"/>
</dbReference>
<reference evidence="1 2" key="1">
    <citation type="submission" date="2019-03" db="EMBL/GenBank/DDBJ databases">
        <title>Genomic Encyclopedia of Type Strains, Phase IV (KMG-IV): sequencing the most valuable type-strain genomes for metagenomic binning, comparative biology and taxonomic classification.</title>
        <authorList>
            <person name="Goeker M."/>
        </authorList>
    </citation>
    <scope>NUCLEOTIDE SEQUENCE [LARGE SCALE GENOMIC DNA]</scope>
    <source>
        <strain evidence="1 2">DSM 101688</strain>
    </source>
</reference>
<proteinExistence type="predicted"/>
<keyword evidence="2" id="KW-1185">Reference proteome</keyword>
<sequence length="330" mass="34870">MSEAVILSESELRLAVGLDLETVAIVEDAFVRLSSEESVTPPVLSMAIAEKNGELDVKTAYLSGLDGFAVKISPGFFDNPAKGLPSLNGLMVLLSAETGVVRAVLLDNGYLTAVRTAAAGAVAAKHLAPLRVETVGVLGAGAQARLQIEALKLVRDFKRVRVWARDEAKARAFAREMTAHLAVEVAACRAPDDVVRAAEVVVSTTPSRTPLIDVGMLHPGLHITAMGSDAANKNEIAPAVIAAADRYVPDSFTQCARLGELHHAIEDGSILETQHFDALGDVISGEKPGRSCEEEITIVDLTGTGAQDTAIADFAYRRCQARSGAQQTHL</sequence>
<protein>
    <submittedName>
        <fullName evidence="1">Ornithine cyclodeaminase</fullName>
    </submittedName>
</protein>
<dbReference type="Pfam" id="PF02423">
    <property type="entry name" value="OCD_Mu_crystall"/>
    <property type="match status" value="1"/>
</dbReference>
<dbReference type="InterPro" id="IPR003462">
    <property type="entry name" value="ODC_Mu_crystall"/>
</dbReference>
<dbReference type="SUPFAM" id="SSF51735">
    <property type="entry name" value="NAD(P)-binding Rossmann-fold domains"/>
    <property type="match status" value="1"/>
</dbReference>
<dbReference type="PANTHER" id="PTHR13812">
    <property type="entry name" value="KETIMINE REDUCTASE MU-CRYSTALLIN"/>
    <property type="match status" value="1"/>
</dbReference>
<gene>
    <name evidence="1" type="ORF">EDD55_11019</name>
</gene>
<organism evidence="1 2">
    <name type="scientific">Varunaivibrio sulfuroxidans</name>
    <dbReference type="NCBI Taxonomy" id="1773489"/>
    <lineage>
        <taxon>Bacteria</taxon>
        <taxon>Pseudomonadati</taxon>
        <taxon>Pseudomonadota</taxon>
        <taxon>Alphaproteobacteria</taxon>
        <taxon>Rhodospirillales</taxon>
        <taxon>Magnetovibrionaceae</taxon>
        <taxon>Varunaivibrio</taxon>
    </lineage>
</organism>
<evidence type="ECO:0000313" key="2">
    <source>
        <dbReference type="Proteomes" id="UP000295304"/>
    </source>
</evidence>
<comment type="caution">
    <text evidence="1">The sequence shown here is derived from an EMBL/GenBank/DDBJ whole genome shotgun (WGS) entry which is preliminary data.</text>
</comment>
<dbReference type="Proteomes" id="UP000295304">
    <property type="component" value="Unassembled WGS sequence"/>
</dbReference>